<dbReference type="InterPro" id="IPR029001">
    <property type="entry name" value="ITPase-like_fam"/>
</dbReference>
<reference evidence="9" key="1">
    <citation type="submission" date="2021-03" db="EMBL/GenBank/DDBJ databases">
        <title>Genomic Encyclopedia of Type Strains, Phase IV (KMG-IV): sequencing the most valuable type-strain genomes for metagenomic binning, comparative biology and taxonomic classification.</title>
        <authorList>
            <person name="Goeker M."/>
        </authorList>
    </citation>
    <scope>NUCLEOTIDE SEQUENCE</scope>
    <source>
        <strain evidence="9">DSM 101588</strain>
    </source>
</reference>
<dbReference type="PANTHER" id="PTHR11067:SF9">
    <property type="entry name" value="INOSINE TRIPHOSPHATE PYROPHOSPHATASE"/>
    <property type="match status" value="1"/>
</dbReference>
<evidence type="ECO:0000256" key="1">
    <source>
        <dbReference type="ARBA" id="ARBA00008023"/>
    </source>
</evidence>
<comment type="caution">
    <text evidence="9">The sequence shown here is derived from an EMBL/GenBank/DDBJ whole genome shotgun (WGS) entry which is preliminary data.</text>
</comment>
<evidence type="ECO:0000256" key="2">
    <source>
        <dbReference type="ARBA" id="ARBA00022723"/>
    </source>
</evidence>
<keyword evidence="5 7" id="KW-0460">Magnesium</keyword>
<evidence type="ECO:0000256" key="8">
    <source>
        <dbReference type="RuleBase" id="RU003781"/>
    </source>
</evidence>
<feature type="binding site" evidence="7">
    <location>
        <begin position="178"/>
        <end position="179"/>
    </location>
    <ligand>
        <name>substrate</name>
    </ligand>
</feature>
<feature type="binding site" evidence="7">
    <location>
        <position position="173"/>
    </location>
    <ligand>
        <name>substrate</name>
    </ligand>
</feature>
<feature type="binding site" evidence="7">
    <location>
        <position position="68"/>
    </location>
    <ligand>
        <name>Mg(2+)</name>
        <dbReference type="ChEBI" id="CHEBI:18420"/>
    </ligand>
</feature>
<sequence>MKIVVATHNKHKVDEIREFFKDDFEVLSADDIGSYDEIEETGDTIEENALLKARSLANLTDNIVIADDTGLFVDYLDGKPGVYSARFAGLNATYEDNNRKLLRLLEGVPIEKRKATFRTVVALIYKGREAIIEGKVEGTILDSPRGQFGFGYDPVFFVDKVGKTLAELTLEEKNKVSHRADALKKLKDYLKNNLEDFK</sequence>
<feature type="binding site" evidence="7">
    <location>
        <position position="39"/>
    </location>
    <ligand>
        <name>Mg(2+)</name>
        <dbReference type="ChEBI" id="CHEBI:18420"/>
    </ligand>
</feature>
<accession>A0ABS4ND66</accession>
<dbReference type="PANTHER" id="PTHR11067">
    <property type="entry name" value="INOSINE TRIPHOSPHATE PYROPHOSPHATASE/HAM1 PROTEIN"/>
    <property type="match status" value="1"/>
</dbReference>
<feature type="binding site" evidence="7">
    <location>
        <begin position="7"/>
        <end position="12"/>
    </location>
    <ligand>
        <name>substrate</name>
    </ligand>
</feature>
<proteinExistence type="inferred from homology"/>
<dbReference type="NCBIfam" id="NF011397">
    <property type="entry name" value="PRK14822.1"/>
    <property type="match status" value="1"/>
</dbReference>
<dbReference type="Gene3D" id="3.90.950.10">
    <property type="match status" value="1"/>
</dbReference>
<feature type="active site" description="Proton acceptor" evidence="7">
    <location>
        <position position="68"/>
    </location>
</feature>
<keyword evidence="6 7" id="KW-0546">Nucleotide metabolism</keyword>
<evidence type="ECO:0000256" key="5">
    <source>
        <dbReference type="ARBA" id="ARBA00022842"/>
    </source>
</evidence>
<comment type="similarity">
    <text evidence="1 7 8">Belongs to the HAM1 NTPase family.</text>
</comment>
<dbReference type="GO" id="GO:0036220">
    <property type="term" value="F:ITP diphosphatase activity"/>
    <property type="evidence" value="ECO:0007669"/>
    <property type="project" value="UniProtKB-EC"/>
</dbReference>
<comment type="catalytic activity">
    <reaction evidence="7">
        <text>XTP + H2O = XMP + diphosphate + H(+)</text>
        <dbReference type="Rhea" id="RHEA:28610"/>
        <dbReference type="ChEBI" id="CHEBI:15377"/>
        <dbReference type="ChEBI" id="CHEBI:15378"/>
        <dbReference type="ChEBI" id="CHEBI:33019"/>
        <dbReference type="ChEBI" id="CHEBI:57464"/>
        <dbReference type="ChEBI" id="CHEBI:61314"/>
        <dbReference type="EC" id="3.6.1.66"/>
    </reaction>
</comment>
<dbReference type="EMBL" id="JAGGLT010000005">
    <property type="protein sequence ID" value="MBP2071134.1"/>
    <property type="molecule type" value="Genomic_DNA"/>
</dbReference>
<keyword evidence="3 7" id="KW-0547">Nucleotide-binding</keyword>
<dbReference type="InterPro" id="IPR020922">
    <property type="entry name" value="dITP/XTP_pyrophosphatase"/>
</dbReference>
<keyword evidence="10" id="KW-1185">Reference proteome</keyword>
<dbReference type="RefSeq" id="WP_209453081.1">
    <property type="nucleotide sequence ID" value="NZ_JAGGLT010000005.1"/>
</dbReference>
<organism evidence="9 10">
    <name type="scientific">Thermoanaerobacterium butyriciformans</name>
    <dbReference type="NCBI Taxonomy" id="1702242"/>
    <lineage>
        <taxon>Bacteria</taxon>
        <taxon>Bacillati</taxon>
        <taxon>Bacillota</taxon>
        <taxon>Clostridia</taxon>
        <taxon>Thermoanaerobacterales</taxon>
        <taxon>Thermoanaerobacteraceae</taxon>
        <taxon>Thermoanaerobacterium</taxon>
    </lineage>
</organism>
<dbReference type="Proteomes" id="UP001166402">
    <property type="component" value="Unassembled WGS sequence"/>
</dbReference>
<dbReference type="SUPFAM" id="SSF52972">
    <property type="entry name" value="ITPase-like"/>
    <property type="match status" value="1"/>
</dbReference>
<keyword evidence="4 7" id="KW-0378">Hydrolase</keyword>
<dbReference type="EC" id="3.6.1.66" evidence="7"/>
<dbReference type="HAMAP" id="MF_01405">
    <property type="entry name" value="Non_canon_purine_NTPase"/>
    <property type="match status" value="1"/>
</dbReference>
<feature type="binding site" evidence="7">
    <location>
        <position position="69"/>
    </location>
    <ligand>
        <name>substrate</name>
    </ligand>
</feature>
<evidence type="ECO:0000256" key="3">
    <source>
        <dbReference type="ARBA" id="ARBA00022741"/>
    </source>
</evidence>
<evidence type="ECO:0000256" key="6">
    <source>
        <dbReference type="ARBA" id="ARBA00023080"/>
    </source>
</evidence>
<dbReference type="CDD" id="cd00515">
    <property type="entry name" value="HAM1"/>
    <property type="match status" value="1"/>
</dbReference>
<gene>
    <name evidence="9" type="ORF">J2Z80_000635</name>
</gene>
<dbReference type="Pfam" id="PF01725">
    <property type="entry name" value="Ham1p_like"/>
    <property type="match status" value="1"/>
</dbReference>
<dbReference type="NCBIfam" id="TIGR00042">
    <property type="entry name" value="RdgB/HAM1 family non-canonical purine NTP pyrophosphatase"/>
    <property type="match status" value="1"/>
</dbReference>
<keyword evidence="2 7" id="KW-0479">Metal-binding</keyword>
<evidence type="ECO:0000256" key="4">
    <source>
        <dbReference type="ARBA" id="ARBA00022801"/>
    </source>
</evidence>
<evidence type="ECO:0000256" key="7">
    <source>
        <dbReference type="HAMAP-Rule" id="MF_01405"/>
    </source>
</evidence>
<evidence type="ECO:0000313" key="10">
    <source>
        <dbReference type="Proteomes" id="UP001166402"/>
    </source>
</evidence>
<name>A0ABS4ND66_9THEO</name>
<dbReference type="InterPro" id="IPR002637">
    <property type="entry name" value="RdgB/HAM1"/>
</dbReference>
<protein>
    <recommendedName>
        <fullName evidence="7">dITP/XTP pyrophosphatase</fullName>
        <ecNumber evidence="7">3.6.1.66</ecNumber>
    </recommendedName>
    <alternativeName>
        <fullName evidence="7">Non-canonical purine NTP pyrophosphatase</fullName>
    </alternativeName>
    <alternativeName>
        <fullName evidence="7">Non-standard purine NTP pyrophosphatase</fullName>
    </alternativeName>
    <alternativeName>
        <fullName evidence="7">Nucleoside-triphosphate diphosphatase</fullName>
    </alternativeName>
    <alternativeName>
        <fullName evidence="7">Nucleoside-triphosphate pyrophosphatase</fullName>
        <shortName evidence="7">NTPase</shortName>
    </alternativeName>
</protein>
<comment type="catalytic activity">
    <reaction evidence="7">
        <text>dITP + H2O = dIMP + diphosphate + H(+)</text>
        <dbReference type="Rhea" id="RHEA:28342"/>
        <dbReference type="ChEBI" id="CHEBI:15377"/>
        <dbReference type="ChEBI" id="CHEBI:15378"/>
        <dbReference type="ChEBI" id="CHEBI:33019"/>
        <dbReference type="ChEBI" id="CHEBI:61194"/>
        <dbReference type="ChEBI" id="CHEBI:61382"/>
        <dbReference type="EC" id="3.6.1.66"/>
    </reaction>
</comment>
<comment type="subunit">
    <text evidence="7">Homodimer.</text>
</comment>
<comment type="cofactor">
    <cofactor evidence="7">
        <name>Mg(2+)</name>
        <dbReference type="ChEBI" id="CHEBI:18420"/>
    </cofactor>
    <text evidence="7">Binds 1 Mg(2+) ion per subunit.</text>
</comment>
<comment type="function">
    <text evidence="7">Pyrophosphatase that catalyzes the hydrolysis of nucleoside triphosphates to their monophosphate derivatives, with a high preference for the non-canonical purine nucleotides XTP (xanthosine triphosphate), dITP (deoxyinosine triphosphate) and ITP. Seems to function as a house-cleaning enzyme that removes non-canonical purine nucleotides from the nucleotide pool, thus preventing their incorporation into DNA/RNA and avoiding chromosomal lesions.</text>
</comment>
<feature type="binding site" evidence="7">
    <location>
        <begin position="150"/>
        <end position="153"/>
    </location>
    <ligand>
        <name>substrate</name>
    </ligand>
</feature>
<comment type="catalytic activity">
    <reaction evidence="7">
        <text>ITP + H2O = IMP + diphosphate + H(+)</text>
        <dbReference type="Rhea" id="RHEA:29399"/>
        <dbReference type="ChEBI" id="CHEBI:15377"/>
        <dbReference type="ChEBI" id="CHEBI:15378"/>
        <dbReference type="ChEBI" id="CHEBI:33019"/>
        <dbReference type="ChEBI" id="CHEBI:58053"/>
        <dbReference type="ChEBI" id="CHEBI:61402"/>
        <dbReference type="EC" id="3.6.1.66"/>
    </reaction>
</comment>
<evidence type="ECO:0000313" key="9">
    <source>
        <dbReference type="EMBL" id="MBP2071134.1"/>
    </source>
</evidence>